<dbReference type="AlphaFoldDB" id="D3FAK2"/>
<dbReference type="HOGENOM" id="CLU_1271170_0_0_11"/>
<dbReference type="InterPro" id="IPR036866">
    <property type="entry name" value="RibonucZ/Hydroxyglut_hydro"/>
</dbReference>
<dbReference type="Gene3D" id="3.60.15.10">
    <property type="entry name" value="Ribonuclease Z/Hydroxyacylglutathione hydrolase-like"/>
    <property type="match status" value="1"/>
</dbReference>
<evidence type="ECO:0000313" key="2">
    <source>
        <dbReference type="Proteomes" id="UP000008229"/>
    </source>
</evidence>
<reference evidence="2" key="2">
    <citation type="submission" date="2010-01" db="EMBL/GenBank/DDBJ databases">
        <title>The complete genome of Conexibacter woesei DSM 14684.</title>
        <authorList>
            <consortium name="US DOE Joint Genome Institute (JGI-PGF)"/>
            <person name="Lucas S."/>
            <person name="Copeland A."/>
            <person name="Lapidus A."/>
            <person name="Glavina del Rio T."/>
            <person name="Dalin E."/>
            <person name="Tice H."/>
            <person name="Bruce D."/>
            <person name="Goodwin L."/>
            <person name="Pitluck S."/>
            <person name="Kyrpides N."/>
            <person name="Mavromatis K."/>
            <person name="Ivanova N."/>
            <person name="Mikhailova N."/>
            <person name="Chertkov O."/>
            <person name="Brettin T."/>
            <person name="Detter J.C."/>
            <person name="Han C."/>
            <person name="Larimer F."/>
            <person name="Land M."/>
            <person name="Hauser L."/>
            <person name="Markowitz V."/>
            <person name="Cheng J.-F."/>
            <person name="Hugenholtz P."/>
            <person name="Woyke T."/>
            <person name="Wu D."/>
            <person name="Pukall R."/>
            <person name="Steenblock K."/>
            <person name="Schneider S."/>
            <person name="Klenk H.-P."/>
            <person name="Eisen J.A."/>
        </authorList>
    </citation>
    <scope>NUCLEOTIDE SEQUENCE [LARGE SCALE GENOMIC DNA]</scope>
    <source>
        <strain evidence="2">DSM 14684 / CIP 108061 / JCM 11494 / NBRC 100937 / ID131577</strain>
    </source>
</reference>
<accession>D3FAK2</accession>
<dbReference type="EMBL" id="CP001854">
    <property type="protein sequence ID" value="ADB49271.1"/>
    <property type="molecule type" value="Genomic_DNA"/>
</dbReference>
<dbReference type="SUPFAM" id="SSF56281">
    <property type="entry name" value="Metallo-hydrolase/oxidoreductase"/>
    <property type="match status" value="1"/>
</dbReference>
<protein>
    <recommendedName>
        <fullName evidence="3">Metallo-beta-lactamase domain-containing protein</fullName>
    </recommendedName>
</protein>
<dbReference type="KEGG" id="cwo:Cwoe_0838"/>
<sequence length="204" mass="21731">MDEIVPGLHHWTALRETIGETVHSAYFAEARTLVDPMLPPEGLGAFTGLPKPEVIVLTSRHHRRHSNRFVDAYGCSVVAHERGLNDLRDSPFVVRGFKPGDEVAPGATVEEVGVLCPDESALHVAVGPGALAVADGVIRRADGELGFVPDQLLGDDPAAVRRGLAEAYLRICDAREFDVLLLAHGAPYASGGREALRAFAAANA</sequence>
<dbReference type="eggNOG" id="COG0491">
    <property type="taxonomic scope" value="Bacteria"/>
</dbReference>
<dbReference type="STRING" id="469383.Cwoe_0838"/>
<keyword evidence="2" id="KW-1185">Reference proteome</keyword>
<dbReference type="OrthoDB" id="5380580at2"/>
<gene>
    <name evidence="1" type="ordered locus">Cwoe_0838</name>
</gene>
<name>D3FAK2_CONWI</name>
<dbReference type="RefSeq" id="WP_012932324.1">
    <property type="nucleotide sequence ID" value="NC_013739.1"/>
</dbReference>
<organism evidence="1 2">
    <name type="scientific">Conexibacter woesei (strain DSM 14684 / CCUG 47730 / CIP 108061 / JCM 11494 / NBRC 100937 / ID131577)</name>
    <dbReference type="NCBI Taxonomy" id="469383"/>
    <lineage>
        <taxon>Bacteria</taxon>
        <taxon>Bacillati</taxon>
        <taxon>Actinomycetota</taxon>
        <taxon>Thermoleophilia</taxon>
        <taxon>Solirubrobacterales</taxon>
        <taxon>Conexibacteraceae</taxon>
        <taxon>Conexibacter</taxon>
    </lineage>
</organism>
<reference evidence="1 2" key="1">
    <citation type="journal article" date="2010" name="Stand. Genomic Sci.">
        <title>Complete genome sequence of Conexibacter woesei type strain (ID131577).</title>
        <authorList>
            <person name="Pukall R."/>
            <person name="Lapidus A."/>
            <person name="Glavina Del Rio T."/>
            <person name="Copeland A."/>
            <person name="Tice H."/>
            <person name="Cheng J.-F."/>
            <person name="Lucas S."/>
            <person name="Chen F."/>
            <person name="Nolan M."/>
            <person name="Bruce D."/>
            <person name="Goodwin L."/>
            <person name="Pitluck S."/>
            <person name="Mavromatis K."/>
            <person name="Ivanova N."/>
            <person name="Ovchinnikova G."/>
            <person name="Pati A."/>
            <person name="Chen A."/>
            <person name="Palaniappan K."/>
            <person name="Land M."/>
            <person name="Hauser L."/>
            <person name="Chang Y.-J."/>
            <person name="Jeffries C.D."/>
            <person name="Chain P."/>
            <person name="Meincke L."/>
            <person name="Sims D."/>
            <person name="Brettin T."/>
            <person name="Detter J.C."/>
            <person name="Rohde M."/>
            <person name="Goeker M."/>
            <person name="Bristow J."/>
            <person name="Eisen J.A."/>
            <person name="Markowitz V."/>
            <person name="Kyrpides N.C."/>
            <person name="Klenk H.-P."/>
            <person name="Hugenholtz P."/>
        </authorList>
    </citation>
    <scope>NUCLEOTIDE SEQUENCE [LARGE SCALE GENOMIC DNA]</scope>
    <source>
        <strain evidence="2">DSM 14684 / CIP 108061 / JCM 11494 / NBRC 100937 / ID131577</strain>
    </source>
</reference>
<evidence type="ECO:0000313" key="1">
    <source>
        <dbReference type="EMBL" id="ADB49271.1"/>
    </source>
</evidence>
<evidence type="ECO:0008006" key="3">
    <source>
        <dbReference type="Google" id="ProtNLM"/>
    </source>
</evidence>
<dbReference type="Proteomes" id="UP000008229">
    <property type="component" value="Chromosome"/>
</dbReference>
<proteinExistence type="predicted"/>